<dbReference type="EMBL" id="JAFKDB010000016">
    <property type="protein sequence ID" value="MBN7770491.1"/>
    <property type="molecule type" value="Genomic_DNA"/>
</dbReference>
<evidence type="ECO:0000259" key="12">
    <source>
        <dbReference type="Pfam" id="PF12019"/>
    </source>
</evidence>
<proteinExistence type="inferred from homology"/>
<comment type="caution">
    <text evidence="13">The sequence shown here is derived from an EMBL/GenBank/DDBJ whole genome shotgun (WGS) entry which is preliminary data.</text>
</comment>
<dbReference type="Gene3D" id="3.55.40.10">
    <property type="entry name" value="minor pseudopilin epsh domain"/>
    <property type="match status" value="1"/>
</dbReference>
<evidence type="ECO:0000256" key="1">
    <source>
        <dbReference type="ARBA" id="ARBA00004377"/>
    </source>
</evidence>
<keyword evidence="4" id="KW-0488">Methylation</keyword>
<comment type="similarity">
    <text evidence="9">Belongs to the GSP H family.</text>
</comment>
<dbReference type="InterPro" id="IPR012902">
    <property type="entry name" value="N_methyl_site"/>
</dbReference>
<keyword evidence="8 11" id="KW-0472">Membrane</keyword>
<dbReference type="Proteomes" id="UP000664344">
    <property type="component" value="Unassembled WGS sequence"/>
</dbReference>
<keyword evidence="3" id="KW-1003">Cell membrane</keyword>
<feature type="transmembrane region" description="Helical" evidence="11">
    <location>
        <begin position="42"/>
        <end position="63"/>
    </location>
</feature>
<dbReference type="RefSeq" id="WP_206557665.1">
    <property type="nucleotide sequence ID" value="NZ_JAFKDB010000016.1"/>
</dbReference>
<evidence type="ECO:0000256" key="2">
    <source>
        <dbReference type="ARBA" id="ARBA00021549"/>
    </source>
</evidence>
<evidence type="ECO:0000256" key="4">
    <source>
        <dbReference type="ARBA" id="ARBA00022481"/>
    </source>
</evidence>
<evidence type="ECO:0000256" key="3">
    <source>
        <dbReference type="ARBA" id="ARBA00022475"/>
    </source>
</evidence>
<evidence type="ECO:0000256" key="10">
    <source>
        <dbReference type="ARBA" id="ARBA00030775"/>
    </source>
</evidence>
<gene>
    <name evidence="13" type="ORF">JYP53_11330</name>
</gene>
<dbReference type="InterPro" id="IPR022346">
    <property type="entry name" value="T2SS_GspH"/>
</dbReference>
<reference evidence="13 14" key="1">
    <citation type="submission" date="2021-02" db="EMBL/GenBank/DDBJ databases">
        <title>PHA producing bacteria isolated from coastal sediment in Guangdong, Shenzhen.</title>
        <authorList>
            <person name="Zheng W."/>
            <person name="Yu S."/>
            <person name="Huang Y."/>
        </authorList>
    </citation>
    <scope>NUCLEOTIDE SEQUENCE [LARGE SCALE GENOMIC DNA]</scope>
    <source>
        <strain evidence="13 14">TN21-5</strain>
    </source>
</reference>
<keyword evidence="5" id="KW-0997">Cell inner membrane</keyword>
<feature type="domain" description="General secretion pathway GspH" evidence="12">
    <location>
        <begin position="75"/>
        <end position="201"/>
    </location>
</feature>
<evidence type="ECO:0000256" key="11">
    <source>
        <dbReference type="SAM" id="Phobius"/>
    </source>
</evidence>
<comment type="subcellular location">
    <subcellularLocation>
        <location evidence="1">Cell inner membrane</location>
        <topology evidence="1">Single-pass membrane protein</topology>
    </subcellularLocation>
</comment>
<accession>A0ABS3BF81</accession>
<protein>
    <recommendedName>
        <fullName evidence="2">Type II secretion system protein H</fullName>
    </recommendedName>
    <alternativeName>
        <fullName evidence="10">General secretion pathway protein H</fullName>
    </alternativeName>
</protein>
<keyword evidence="6 11" id="KW-0812">Transmembrane</keyword>
<keyword evidence="14" id="KW-1185">Reference proteome</keyword>
<organism evidence="13 14">
    <name type="scientific">Marinobacter daepoensis</name>
    <dbReference type="NCBI Taxonomy" id="262077"/>
    <lineage>
        <taxon>Bacteria</taxon>
        <taxon>Pseudomonadati</taxon>
        <taxon>Pseudomonadota</taxon>
        <taxon>Gammaproteobacteria</taxon>
        <taxon>Pseudomonadales</taxon>
        <taxon>Marinobacteraceae</taxon>
        <taxon>Marinobacter</taxon>
    </lineage>
</organism>
<evidence type="ECO:0000256" key="9">
    <source>
        <dbReference type="ARBA" id="ARBA00025772"/>
    </source>
</evidence>
<sequence length="217" mass="22300">MDEQAAPRKGNVLKVADAPFSSTPSANDIVASPASRGMGFSLVELMVVISVTAILLMVAVPVFSNLIAHNELAVATNAARGSLMFAREAAVVKGQPVSLCAGEPMTGCNGDWAAGEWLVFRDSNHSGNLDAGEAVLQHGVVPGAGKQVAVSGNGPLRSALVYMPLGHAERSSGAFGAGRLRLCVEQGVVPNARELVISASGRVRMQRVDLGGACPSL</sequence>
<evidence type="ECO:0000313" key="13">
    <source>
        <dbReference type="EMBL" id="MBN7770491.1"/>
    </source>
</evidence>
<evidence type="ECO:0000256" key="7">
    <source>
        <dbReference type="ARBA" id="ARBA00022989"/>
    </source>
</evidence>
<dbReference type="Pfam" id="PF12019">
    <property type="entry name" value="GspH"/>
    <property type="match status" value="1"/>
</dbReference>
<evidence type="ECO:0000256" key="6">
    <source>
        <dbReference type="ARBA" id="ARBA00022692"/>
    </source>
</evidence>
<dbReference type="NCBIfam" id="TIGR02532">
    <property type="entry name" value="IV_pilin_GFxxxE"/>
    <property type="match status" value="1"/>
</dbReference>
<name>A0ABS3BF81_9GAMM</name>
<evidence type="ECO:0000256" key="5">
    <source>
        <dbReference type="ARBA" id="ARBA00022519"/>
    </source>
</evidence>
<evidence type="ECO:0000313" key="14">
    <source>
        <dbReference type="Proteomes" id="UP000664344"/>
    </source>
</evidence>
<keyword evidence="7 11" id="KW-1133">Transmembrane helix</keyword>
<dbReference type="InterPro" id="IPR045584">
    <property type="entry name" value="Pilin-like"/>
</dbReference>
<dbReference type="SUPFAM" id="SSF54523">
    <property type="entry name" value="Pili subunits"/>
    <property type="match status" value="1"/>
</dbReference>
<evidence type="ECO:0000256" key="8">
    <source>
        <dbReference type="ARBA" id="ARBA00023136"/>
    </source>
</evidence>